<name>A0A511FDD3_9CELL</name>
<protein>
    <submittedName>
        <fullName evidence="3">Protoporphyrinogen oxidase</fullName>
    </submittedName>
</protein>
<dbReference type="PANTHER" id="PTHR42923:SF3">
    <property type="entry name" value="PROTOPORPHYRINOGEN OXIDASE"/>
    <property type="match status" value="1"/>
</dbReference>
<organism evidence="3 4">
    <name type="scientific">Cellulomonas hominis</name>
    <dbReference type="NCBI Taxonomy" id="156981"/>
    <lineage>
        <taxon>Bacteria</taxon>
        <taxon>Bacillati</taxon>
        <taxon>Actinomycetota</taxon>
        <taxon>Actinomycetes</taxon>
        <taxon>Micrococcales</taxon>
        <taxon>Cellulomonadaceae</taxon>
        <taxon>Cellulomonas</taxon>
    </lineage>
</organism>
<dbReference type="Gene3D" id="1.10.3110.10">
    <property type="entry name" value="protoporphyrinogen ix oxidase, domain 3"/>
    <property type="match status" value="1"/>
</dbReference>
<reference evidence="3 4" key="1">
    <citation type="submission" date="2019-07" db="EMBL/GenBank/DDBJ databases">
        <title>Whole genome shotgun sequence of Cellulomonas hominis NBRC 16055.</title>
        <authorList>
            <person name="Hosoyama A."/>
            <person name="Uohara A."/>
            <person name="Ohji S."/>
            <person name="Ichikawa N."/>
        </authorList>
    </citation>
    <scope>NUCLEOTIDE SEQUENCE [LARGE SCALE GENOMIC DNA]</scope>
    <source>
        <strain evidence="3 4">NBRC 16055</strain>
    </source>
</reference>
<comment type="caution">
    <text evidence="3">The sequence shown here is derived from an EMBL/GenBank/DDBJ whole genome shotgun (WGS) entry which is preliminary data.</text>
</comment>
<feature type="region of interest" description="Disordered" evidence="1">
    <location>
        <begin position="129"/>
        <end position="175"/>
    </location>
</feature>
<accession>A0A511FDD3</accession>
<dbReference type="GO" id="GO:0016491">
    <property type="term" value="F:oxidoreductase activity"/>
    <property type="evidence" value="ECO:0007669"/>
    <property type="project" value="InterPro"/>
</dbReference>
<proteinExistence type="predicted"/>
<dbReference type="SUPFAM" id="SSF51905">
    <property type="entry name" value="FAD/NAD(P)-binding domain"/>
    <property type="match status" value="1"/>
</dbReference>
<sequence length="497" mass="49522">MVGGGVAGLVAARELALAGLRPLVLEAWRAPGGVVGRHEVDGLRLDAGAESFATRGGVVAALADELGLADRVVAPEPHGAWVRLPHGAGPLPRTGLLGIPADPWASDVRRTIGTLGSLRAALDRVLPPSAGLGAPPAPAEVEGFAREGAPKPSTSPQTLDLGGSGGSGSGSSASAGATLGGLVRARMGRRVLDRLVRPVVAGVHAAEPDDIAVDAVAPGLSAAVRRTGSLAAAVADLRALAPAGSAVAGFRGGLHVLVDALVADLTARGGELRTSTRAVAVERDADGFRVTVESGGSRRVLAADRLVVATPRATELLAGVAPDLAGLHTDPGADVVLATLVLDAPALDSAPRGTGVLVARAVPGVRAKALTHATAKWGWLADAAGPGRHVVRLSYGRSGESEALPPDLGGLTDLALRDAAAVLGVPLAPEQVRASARVSWSQGLPVPSAAHRRTVERVRAAVGGVPGLAVVGAWVSGNGLASVVPDARATARSLTAP</sequence>
<dbReference type="InterPro" id="IPR002937">
    <property type="entry name" value="Amino_oxidase"/>
</dbReference>
<dbReference type="Pfam" id="PF01593">
    <property type="entry name" value="Amino_oxidase"/>
    <property type="match status" value="1"/>
</dbReference>
<dbReference type="Proteomes" id="UP000321723">
    <property type="component" value="Unassembled WGS sequence"/>
</dbReference>
<feature type="domain" description="Amine oxidase" evidence="2">
    <location>
        <begin position="6"/>
        <end position="492"/>
    </location>
</feature>
<evidence type="ECO:0000313" key="4">
    <source>
        <dbReference type="Proteomes" id="UP000321723"/>
    </source>
</evidence>
<evidence type="ECO:0000256" key="1">
    <source>
        <dbReference type="SAM" id="MobiDB-lite"/>
    </source>
</evidence>
<dbReference type="AlphaFoldDB" id="A0A511FDD3"/>
<dbReference type="EMBL" id="BJVQ01000008">
    <property type="protein sequence ID" value="GEL45828.1"/>
    <property type="molecule type" value="Genomic_DNA"/>
</dbReference>
<gene>
    <name evidence="3" type="ORF">CHO01_09440</name>
</gene>
<dbReference type="Gene3D" id="3.50.50.60">
    <property type="entry name" value="FAD/NAD(P)-binding domain"/>
    <property type="match status" value="1"/>
</dbReference>
<dbReference type="SUPFAM" id="SSF54373">
    <property type="entry name" value="FAD-linked reductases, C-terminal domain"/>
    <property type="match status" value="1"/>
</dbReference>
<dbReference type="InterPro" id="IPR050464">
    <property type="entry name" value="Zeta_carotene_desat/Oxidored"/>
</dbReference>
<dbReference type="Gene3D" id="3.90.660.20">
    <property type="entry name" value="Protoporphyrinogen oxidase, mitochondrial, domain 2"/>
    <property type="match status" value="1"/>
</dbReference>
<keyword evidence="4" id="KW-1185">Reference proteome</keyword>
<dbReference type="PANTHER" id="PTHR42923">
    <property type="entry name" value="PROTOPORPHYRINOGEN OXIDASE"/>
    <property type="match status" value="1"/>
</dbReference>
<evidence type="ECO:0000313" key="3">
    <source>
        <dbReference type="EMBL" id="GEL45828.1"/>
    </source>
</evidence>
<dbReference type="InterPro" id="IPR036188">
    <property type="entry name" value="FAD/NAD-bd_sf"/>
</dbReference>
<evidence type="ECO:0000259" key="2">
    <source>
        <dbReference type="Pfam" id="PF01593"/>
    </source>
</evidence>